<accession>A0A137PA70</accession>
<evidence type="ECO:0000256" key="4">
    <source>
        <dbReference type="ARBA" id="ARBA00022833"/>
    </source>
</evidence>
<feature type="compositionally biased region" description="Polar residues" evidence="7">
    <location>
        <begin position="743"/>
        <end position="759"/>
    </location>
</feature>
<dbReference type="STRING" id="796925.A0A137PA70"/>
<dbReference type="SUPFAM" id="SSF56104">
    <property type="entry name" value="SAICAR synthase-like"/>
    <property type="match status" value="1"/>
</dbReference>
<evidence type="ECO:0000256" key="3">
    <source>
        <dbReference type="ARBA" id="ARBA00022771"/>
    </source>
</evidence>
<keyword evidence="10" id="KW-1185">Reference proteome</keyword>
<evidence type="ECO:0000256" key="7">
    <source>
        <dbReference type="SAM" id="MobiDB-lite"/>
    </source>
</evidence>
<keyword evidence="3" id="KW-0863">Zinc-finger</keyword>
<evidence type="ECO:0000256" key="2">
    <source>
        <dbReference type="ARBA" id="ARBA00022741"/>
    </source>
</evidence>
<gene>
    <name evidence="9" type="ORF">CONCODRAFT_78078</name>
</gene>
<keyword evidence="5 6" id="KW-0067">ATP-binding</keyword>
<evidence type="ECO:0000259" key="8">
    <source>
        <dbReference type="PROSITE" id="PS51455"/>
    </source>
</evidence>
<dbReference type="GO" id="GO:0010008">
    <property type="term" value="C:endosome membrane"/>
    <property type="evidence" value="ECO:0007669"/>
    <property type="project" value="TreeGrafter"/>
</dbReference>
<keyword evidence="4" id="KW-0862">Zinc</keyword>
<dbReference type="EMBL" id="KQ964464">
    <property type="protein sequence ID" value="KXN71909.1"/>
    <property type="molecule type" value="Genomic_DNA"/>
</dbReference>
<keyword evidence="6" id="KW-0808">Transferase</keyword>
<dbReference type="OrthoDB" id="158357at2759"/>
<dbReference type="SMART" id="SM00330">
    <property type="entry name" value="PIPKc"/>
    <property type="match status" value="1"/>
</dbReference>
<evidence type="ECO:0000313" key="10">
    <source>
        <dbReference type="Proteomes" id="UP000070444"/>
    </source>
</evidence>
<dbReference type="Proteomes" id="UP000070444">
    <property type="component" value="Unassembled WGS sequence"/>
</dbReference>
<evidence type="ECO:0000313" key="9">
    <source>
        <dbReference type="EMBL" id="KXN71909.1"/>
    </source>
</evidence>
<sequence length="1225" mass="139913">MVTSQNTDNLESPRLLDGLTFQKNQLEIELSLQKSHLTILEEHYDQMKSSELLMKAMEFPISPFSHQSITILYCNVFVSENLICQAPQKHTIDYYQESDMSLGQFLEELCFDTSVICGTCDQSFFSHLRSYVHGDARMTITVQQLACPLPGMEDTILMWNYCLVCQKSLLVVPMSQETYKYSFGKYLELMFYHTPSTCRADLCPHDIHKDHVRYFGHRNLAARFQYEKIDLLDVNVPPTKLNFKPSISTKLKNEDYEKLKASINSYWDSVNEKLKSLMVYSMSIEKHDTCREELLEMARRVGAERTYILQVLEQTFLNSHPTDTLALNLVLRVMQEKVAEWDGEFADIIDKYLQTEKDLRRLTAVQIRKLFPDKDEAPAPIPDDLSVNAEEVQEVSEDEPIQYQEPSALGPIYPTLGGSPSMSPTDELPINPLEISLDHTFGNLYQPVMDGRTYRRYSLKHMQDDHNSHSQELSKETLKPSDNLITPQKIDEKEQHDFHMYKPHLKNSDLPKVVSTIKSSGTPFLSKMDSTSSTHLPLANKFFDKSKDYNSLRRSNTTTVPLFSPVPTPKQLVIKQPTIGEGTIGSNTAKRMAARAASKAPLDKPLLKADKNIKLKYNLRSAEDRMSDSHRYAYPDTNERGAYSKDSVSSVDRRIKRSQTTATPAGRINRPRAMTRPVIEVYSNPQDAVKDESDDEFSEPGSLNTTANYKQPKPAASANNLRATPNHRMHQTRTGPRIDINRNVKSSPQIPQLTPNTKIGSPDVLSESPGAYVSNSILTFLNNDMDMLPSPPKSPGKAEMPVMSSEDPFIKANSNINLNVPGIEIPNQDQADQAIESPEKLSIIKTFSNLWNIPTSPHVVPLEYPLQPTEHLFPDSLIVIREDEPSSVIAFTLSSQTYHDQLRFIRQNQYRSTESVDDSEEFSYDIESTLKQKTSTHLKYQLAEGAIKFSCKIFFAEQFDALRHYCDQDIMFIESLARCVKWQASGGKSGSIFLKTRDNRLIMKEVSRAELDAFLKFAPVYFSYLAQGFFEELPMMLAKIFGVYRIGFKNILTGKTVKLDVLIMENLFYERKISRIFDLKGSMRNRHVQSTGKENEVLLDENLMEIICRNPIFIRAHAKRLLHLAIHNDTLFLSKLNVMDYSLLVGIDEEQGELVVGIVDFIRTFTWDKKLESWVKESGFLGGGGEKPTILSPSNYKHRFRSFMEKYFLMVPDKYFLPGLDRKLK</sequence>
<dbReference type="Gene3D" id="3.30.810.10">
    <property type="entry name" value="2-Layer Sandwich"/>
    <property type="match status" value="1"/>
</dbReference>
<evidence type="ECO:0000256" key="5">
    <source>
        <dbReference type="ARBA" id="ARBA00022840"/>
    </source>
</evidence>
<dbReference type="OMA" id="HMPTSCH"/>
<protein>
    <recommendedName>
        <fullName evidence="8">PIPK domain-containing protein</fullName>
    </recommendedName>
</protein>
<keyword evidence="6" id="KW-0418">Kinase</keyword>
<dbReference type="PROSITE" id="PS51455">
    <property type="entry name" value="PIPK"/>
    <property type="match status" value="1"/>
</dbReference>
<dbReference type="FunFam" id="3.30.810.10:FF:000001">
    <property type="entry name" value="1-phosphatidylinositol 3-phosphate 5-kinase FAB1"/>
    <property type="match status" value="1"/>
</dbReference>
<dbReference type="GO" id="GO:0008270">
    <property type="term" value="F:zinc ion binding"/>
    <property type="evidence" value="ECO:0007669"/>
    <property type="project" value="UniProtKB-KW"/>
</dbReference>
<dbReference type="GO" id="GO:0046854">
    <property type="term" value="P:phosphatidylinositol phosphate biosynthetic process"/>
    <property type="evidence" value="ECO:0007669"/>
    <property type="project" value="TreeGrafter"/>
</dbReference>
<keyword evidence="1" id="KW-0479">Metal-binding</keyword>
<dbReference type="CDD" id="cd17300">
    <property type="entry name" value="PIPKc_PIKfyve"/>
    <property type="match status" value="1"/>
</dbReference>
<keyword evidence="2 6" id="KW-0547">Nucleotide-binding</keyword>
<dbReference type="InterPro" id="IPR044769">
    <property type="entry name" value="PIKfyve_PIPKc"/>
</dbReference>
<name>A0A137PA70_CONC2</name>
<dbReference type="FunFam" id="3.30.800.10:FF:000005">
    <property type="entry name" value="1-phosphatidylinositol-3-phosphate 5-kinase (Fab1)"/>
    <property type="match status" value="1"/>
</dbReference>
<evidence type="ECO:0000256" key="1">
    <source>
        <dbReference type="ARBA" id="ARBA00022723"/>
    </source>
</evidence>
<feature type="region of interest" description="Disordered" evidence="7">
    <location>
        <begin position="625"/>
        <end position="765"/>
    </location>
</feature>
<dbReference type="GO" id="GO:0000285">
    <property type="term" value="F:1-phosphatidylinositol-3-phosphate 5-kinase activity"/>
    <property type="evidence" value="ECO:0007669"/>
    <property type="project" value="InterPro"/>
</dbReference>
<evidence type="ECO:0000256" key="6">
    <source>
        <dbReference type="PROSITE-ProRule" id="PRU00781"/>
    </source>
</evidence>
<dbReference type="PANTHER" id="PTHR45748">
    <property type="entry name" value="1-PHOSPHATIDYLINOSITOL 3-PHOSPHATE 5-KINASE-RELATED"/>
    <property type="match status" value="1"/>
</dbReference>
<dbReference type="InterPro" id="IPR002498">
    <property type="entry name" value="PInositol-4-P-4/5-kinase_core"/>
</dbReference>
<dbReference type="Pfam" id="PF01504">
    <property type="entry name" value="PIP5K"/>
    <property type="match status" value="1"/>
</dbReference>
<proteinExistence type="predicted"/>
<reference evidence="9 10" key="1">
    <citation type="journal article" date="2015" name="Genome Biol. Evol.">
        <title>Phylogenomic analyses indicate that early fungi evolved digesting cell walls of algal ancestors of land plants.</title>
        <authorList>
            <person name="Chang Y."/>
            <person name="Wang S."/>
            <person name="Sekimoto S."/>
            <person name="Aerts A.L."/>
            <person name="Choi C."/>
            <person name="Clum A."/>
            <person name="LaButti K.M."/>
            <person name="Lindquist E.A."/>
            <person name="Yee Ngan C."/>
            <person name="Ohm R.A."/>
            <person name="Salamov A.A."/>
            <person name="Grigoriev I.V."/>
            <person name="Spatafora J.W."/>
            <person name="Berbee M.L."/>
        </authorList>
    </citation>
    <scope>NUCLEOTIDE SEQUENCE [LARGE SCALE GENOMIC DNA]</scope>
    <source>
        <strain evidence="9 10">NRRL 28638</strain>
    </source>
</reference>
<dbReference type="GO" id="GO:0005524">
    <property type="term" value="F:ATP binding"/>
    <property type="evidence" value="ECO:0007669"/>
    <property type="project" value="UniProtKB-UniRule"/>
</dbReference>
<organism evidence="9 10">
    <name type="scientific">Conidiobolus coronatus (strain ATCC 28846 / CBS 209.66 / NRRL 28638)</name>
    <name type="common">Delacroixia coronata</name>
    <dbReference type="NCBI Taxonomy" id="796925"/>
    <lineage>
        <taxon>Eukaryota</taxon>
        <taxon>Fungi</taxon>
        <taxon>Fungi incertae sedis</taxon>
        <taxon>Zoopagomycota</taxon>
        <taxon>Entomophthoromycotina</taxon>
        <taxon>Entomophthoromycetes</taxon>
        <taxon>Entomophthorales</taxon>
        <taxon>Ancylistaceae</taxon>
        <taxon>Conidiobolus</taxon>
    </lineage>
</organism>
<dbReference type="GO" id="GO:0000329">
    <property type="term" value="C:fungal-type vacuole membrane"/>
    <property type="evidence" value="ECO:0007669"/>
    <property type="project" value="TreeGrafter"/>
</dbReference>
<dbReference type="AlphaFoldDB" id="A0A137PA70"/>
<dbReference type="Gene3D" id="3.30.800.10">
    <property type="entry name" value="Phosphatidylinositol Phosphate Kinase II Beta"/>
    <property type="match status" value="1"/>
</dbReference>
<feature type="compositionally biased region" description="Basic and acidic residues" evidence="7">
    <location>
        <begin position="625"/>
        <end position="643"/>
    </location>
</feature>
<feature type="domain" description="PIPK" evidence="8">
    <location>
        <begin position="885"/>
        <end position="1208"/>
    </location>
</feature>
<dbReference type="InterPro" id="IPR027483">
    <property type="entry name" value="PInositol-4-P-4/5-kinase_C_sf"/>
</dbReference>
<dbReference type="PANTHER" id="PTHR45748:SF7">
    <property type="entry name" value="1-PHOSPHATIDYLINOSITOL 3-PHOSPHATE 5-KINASE-RELATED"/>
    <property type="match status" value="1"/>
</dbReference>
<dbReference type="InterPro" id="IPR027484">
    <property type="entry name" value="PInositol-4-P-5-kinase_N"/>
</dbReference>